<evidence type="ECO:0000313" key="6">
    <source>
        <dbReference type="Proteomes" id="UP001609176"/>
    </source>
</evidence>
<reference evidence="6 7" key="1">
    <citation type="submission" date="2024-10" db="EMBL/GenBank/DDBJ databases">
        <authorList>
            <person name="Riesco R."/>
        </authorList>
    </citation>
    <scope>NUCLEOTIDE SEQUENCE [LARGE SCALE GENOMIC DNA]</scope>
    <source>
        <strain evidence="5 6">NCIMB 15448</strain>
        <strain evidence="4 7">NCIMB 15450</strain>
    </source>
</reference>
<keyword evidence="2" id="KW-0479">Metal-binding</keyword>
<dbReference type="PROSITE" id="PS50846">
    <property type="entry name" value="HMA_2"/>
    <property type="match status" value="1"/>
</dbReference>
<evidence type="ECO:0000313" key="4">
    <source>
        <dbReference type="EMBL" id="MFH5227584.1"/>
    </source>
</evidence>
<evidence type="ECO:0000313" key="7">
    <source>
        <dbReference type="Proteomes" id="UP001609219"/>
    </source>
</evidence>
<dbReference type="Proteomes" id="UP001609176">
    <property type="component" value="Unassembled WGS sequence"/>
</dbReference>
<evidence type="ECO:0000256" key="2">
    <source>
        <dbReference type="ARBA" id="ARBA00022723"/>
    </source>
</evidence>
<keyword evidence="7" id="KW-1185">Reference proteome</keyword>
<dbReference type="PANTHER" id="PTHR46594">
    <property type="entry name" value="P-TYPE CATION-TRANSPORTING ATPASE"/>
    <property type="match status" value="1"/>
</dbReference>
<protein>
    <recommendedName>
        <fullName evidence="1">Copper chaperone CopZ</fullName>
    </recommendedName>
</protein>
<evidence type="ECO:0000313" key="5">
    <source>
        <dbReference type="EMBL" id="MFH5245450.1"/>
    </source>
</evidence>
<dbReference type="EMBL" id="JBIMSP010000076">
    <property type="protein sequence ID" value="MFH5245450.1"/>
    <property type="molecule type" value="Genomic_DNA"/>
</dbReference>
<proteinExistence type="predicted"/>
<feature type="domain" description="HMA" evidence="3">
    <location>
        <begin position="4"/>
        <end position="70"/>
    </location>
</feature>
<evidence type="ECO:0000259" key="3">
    <source>
        <dbReference type="PROSITE" id="PS50846"/>
    </source>
</evidence>
<organism evidence="5 6">
    <name type="scientific">Antrihabitans spumae</name>
    <dbReference type="NCBI Taxonomy" id="3373370"/>
    <lineage>
        <taxon>Bacteria</taxon>
        <taxon>Bacillati</taxon>
        <taxon>Actinomycetota</taxon>
        <taxon>Actinomycetes</taxon>
        <taxon>Mycobacteriales</taxon>
        <taxon>Nocardiaceae</taxon>
        <taxon>Antrihabitans</taxon>
    </lineage>
</organism>
<comment type="caution">
    <text evidence="5">The sequence shown here is derived from an EMBL/GenBank/DDBJ whole genome shotgun (WGS) entry which is preliminary data.</text>
</comment>
<dbReference type="InterPro" id="IPR036163">
    <property type="entry name" value="HMA_dom_sf"/>
</dbReference>
<dbReference type="InterPro" id="IPR006121">
    <property type="entry name" value="HMA_dom"/>
</dbReference>
<gene>
    <name evidence="5" type="ORF">ACHIPV_26770</name>
    <name evidence="4" type="ORF">ACHIRB_03130</name>
</gene>
<evidence type="ECO:0000256" key="1">
    <source>
        <dbReference type="ARBA" id="ARBA00015313"/>
    </source>
</evidence>
<name>A0ABW7KSK5_9NOCA</name>
<dbReference type="Gene3D" id="3.30.70.100">
    <property type="match status" value="1"/>
</dbReference>
<sequence>MATTTHEFRIEGMHCGSCALLIDDTLDDLPGVHRTRTTMKKGRSTIELDTHTTTPADILAAIEKLGYTATLVP</sequence>
<dbReference type="CDD" id="cd00371">
    <property type="entry name" value="HMA"/>
    <property type="match status" value="1"/>
</dbReference>
<dbReference type="EMBL" id="JBIMSN010000012">
    <property type="protein sequence ID" value="MFH5227584.1"/>
    <property type="molecule type" value="Genomic_DNA"/>
</dbReference>
<accession>A0ABW7KSK5</accession>
<dbReference type="RefSeq" id="WP_395126262.1">
    <property type="nucleotide sequence ID" value="NZ_JBIMSN010000012.1"/>
</dbReference>
<dbReference type="Proteomes" id="UP001609219">
    <property type="component" value="Unassembled WGS sequence"/>
</dbReference>
<dbReference type="Pfam" id="PF00403">
    <property type="entry name" value="HMA"/>
    <property type="match status" value="1"/>
</dbReference>
<dbReference type="SUPFAM" id="SSF55008">
    <property type="entry name" value="HMA, heavy metal-associated domain"/>
    <property type="match status" value="1"/>
</dbReference>
<dbReference type="PANTHER" id="PTHR46594:SF4">
    <property type="entry name" value="P-TYPE CATION-TRANSPORTING ATPASE"/>
    <property type="match status" value="1"/>
</dbReference>